<dbReference type="InterPro" id="IPR043502">
    <property type="entry name" value="DNA/RNA_pol_sf"/>
</dbReference>
<dbReference type="InterPro" id="IPR032567">
    <property type="entry name" value="RTL1-rel"/>
</dbReference>
<evidence type="ECO:0000256" key="1">
    <source>
        <dbReference type="SAM" id="MobiDB-lite"/>
    </source>
</evidence>
<feature type="region of interest" description="Disordered" evidence="1">
    <location>
        <begin position="109"/>
        <end position="157"/>
    </location>
</feature>
<proteinExistence type="predicted"/>
<dbReference type="PANTHER" id="PTHR15503:SF45">
    <property type="entry name" value="RNA-DIRECTED DNA POLYMERASE HOMOLOG"/>
    <property type="match status" value="1"/>
</dbReference>
<dbReference type="PANTHER" id="PTHR15503">
    <property type="entry name" value="LDOC1 RELATED"/>
    <property type="match status" value="1"/>
</dbReference>
<gene>
    <name evidence="2" type="ORF">Tco_1070345</name>
</gene>
<dbReference type="Gene3D" id="3.10.10.10">
    <property type="entry name" value="HIV Type 1 Reverse Transcriptase, subunit A, domain 1"/>
    <property type="match status" value="1"/>
</dbReference>
<evidence type="ECO:0008006" key="4">
    <source>
        <dbReference type="Google" id="ProtNLM"/>
    </source>
</evidence>
<reference evidence="2" key="1">
    <citation type="journal article" date="2022" name="Int. J. Mol. Sci.">
        <title>Draft Genome of Tanacetum Coccineum: Genomic Comparison of Closely Related Tanacetum-Family Plants.</title>
        <authorList>
            <person name="Yamashiro T."/>
            <person name="Shiraishi A."/>
            <person name="Nakayama K."/>
            <person name="Satake H."/>
        </authorList>
    </citation>
    <scope>NUCLEOTIDE SEQUENCE</scope>
</reference>
<sequence length="247" mass="27373">MENKTEDKSEEKRLEDVPTVRDFPEDLPGLPPIRQVEFQINLVPGVAPIAQSPYTLALSEMQELSTQLQELLDKGFIRFSSSPWRAPVLSVKKKDGFFRMCIGMKRISEKRTKNQAKNDKTEHGMEKREKDKVKSKPKSKKSKSTPQKSTVKAEAETEEMLNGPTMYLIMGRRVYQPRPGSSPHNPDGEAGIGLVGVSGGGGEVEDLSGTVGSMNIGRPWVSASWEAIGRVNKLLRAYTLAISFGLL</sequence>
<comment type="caution">
    <text evidence="2">The sequence shown here is derived from an EMBL/GenBank/DDBJ whole genome shotgun (WGS) entry which is preliminary data.</text>
</comment>
<dbReference type="SUPFAM" id="SSF56672">
    <property type="entry name" value="DNA/RNA polymerases"/>
    <property type="match status" value="1"/>
</dbReference>
<feature type="compositionally biased region" description="Basic and acidic residues" evidence="1">
    <location>
        <begin position="109"/>
        <end position="134"/>
    </location>
</feature>
<evidence type="ECO:0000313" key="3">
    <source>
        <dbReference type="Proteomes" id="UP001151760"/>
    </source>
</evidence>
<accession>A0ABQ5HNB0</accession>
<keyword evidence="3" id="KW-1185">Reference proteome</keyword>
<dbReference type="EMBL" id="BQNB010019748">
    <property type="protein sequence ID" value="GJT88628.1"/>
    <property type="molecule type" value="Genomic_DNA"/>
</dbReference>
<name>A0ABQ5HNB0_9ASTR</name>
<evidence type="ECO:0000313" key="2">
    <source>
        <dbReference type="EMBL" id="GJT88628.1"/>
    </source>
</evidence>
<organism evidence="2 3">
    <name type="scientific">Tanacetum coccineum</name>
    <dbReference type="NCBI Taxonomy" id="301880"/>
    <lineage>
        <taxon>Eukaryota</taxon>
        <taxon>Viridiplantae</taxon>
        <taxon>Streptophyta</taxon>
        <taxon>Embryophyta</taxon>
        <taxon>Tracheophyta</taxon>
        <taxon>Spermatophyta</taxon>
        <taxon>Magnoliopsida</taxon>
        <taxon>eudicotyledons</taxon>
        <taxon>Gunneridae</taxon>
        <taxon>Pentapetalae</taxon>
        <taxon>asterids</taxon>
        <taxon>campanulids</taxon>
        <taxon>Asterales</taxon>
        <taxon>Asteraceae</taxon>
        <taxon>Asteroideae</taxon>
        <taxon>Anthemideae</taxon>
        <taxon>Anthemidinae</taxon>
        <taxon>Tanacetum</taxon>
    </lineage>
</organism>
<feature type="compositionally biased region" description="Basic and acidic residues" evidence="1">
    <location>
        <begin position="1"/>
        <end position="24"/>
    </location>
</feature>
<feature type="region of interest" description="Disordered" evidence="1">
    <location>
        <begin position="1"/>
        <end position="28"/>
    </location>
</feature>
<reference evidence="2" key="2">
    <citation type="submission" date="2022-01" db="EMBL/GenBank/DDBJ databases">
        <authorList>
            <person name="Yamashiro T."/>
            <person name="Shiraishi A."/>
            <person name="Satake H."/>
            <person name="Nakayama K."/>
        </authorList>
    </citation>
    <scope>NUCLEOTIDE SEQUENCE</scope>
</reference>
<dbReference type="Proteomes" id="UP001151760">
    <property type="component" value="Unassembled WGS sequence"/>
</dbReference>
<protein>
    <recommendedName>
        <fullName evidence="4">Reverse transcriptase domain-containing protein</fullName>
    </recommendedName>
</protein>